<reference evidence="2 3" key="1">
    <citation type="journal article" date="2015" name="Genome Announc.">
        <title>Expanding the biotechnology potential of lactobacilli through comparative genomics of 213 strains and associated genera.</title>
        <authorList>
            <person name="Sun Z."/>
            <person name="Harris H.M."/>
            <person name="McCann A."/>
            <person name="Guo C."/>
            <person name="Argimon S."/>
            <person name="Zhang W."/>
            <person name="Yang X."/>
            <person name="Jeffery I.B."/>
            <person name="Cooney J.C."/>
            <person name="Kagawa T.F."/>
            <person name="Liu W."/>
            <person name="Song Y."/>
            <person name="Salvetti E."/>
            <person name="Wrobel A."/>
            <person name="Rasinkangas P."/>
            <person name="Parkhill J."/>
            <person name="Rea M.C."/>
            <person name="O'Sullivan O."/>
            <person name="Ritari J."/>
            <person name="Douillard F.P."/>
            <person name="Paul Ross R."/>
            <person name="Yang R."/>
            <person name="Briner A.E."/>
            <person name="Felis G.E."/>
            <person name="de Vos W.M."/>
            <person name="Barrangou R."/>
            <person name="Klaenhammer T.R."/>
            <person name="Caufield P.W."/>
            <person name="Cui Y."/>
            <person name="Zhang H."/>
            <person name="O'Toole P.W."/>
        </authorList>
    </citation>
    <scope>NUCLEOTIDE SEQUENCE [LARGE SCALE GENOMIC DNA]</scope>
    <source>
        <strain evidence="2 3">DSM 18630</strain>
    </source>
</reference>
<evidence type="ECO:0000313" key="3">
    <source>
        <dbReference type="Proteomes" id="UP000051451"/>
    </source>
</evidence>
<proteinExistence type="predicted"/>
<organism evidence="2 3">
    <name type="scientific">Liquorilactobacillus ghanensis DSM 18630</name>
    <dbReference type="NCBI Taxonomy" id="1423750"/>
    <lineage>
        <taxon>Bacteria</taxon>
        <taxon>Bacillati</taxon>
        <taxon>Bacillota</taxon>
        <taxon>Bacilli</taxon>
        <taxon>Lactobacillales</taxon>
        <taxon>Lactobacillaceae</taxon>
        <taxon>Liquorilactobacillus</taxon>
    </lineage>
</organism>
<dbReference type="OrthoDB" id="3193269at2"/>
<evidence type="ECO:0000313" key="2">
    <source>
        <dbReference type="EMBL" id="KRM06423.1"/>
    </source>
</evidence>
<dbReference type="SUPFAM" id="SSF52540">
    <property type="entry name" value="P-loop containing nucleoside triphosphate hydrolases"/>
    <property type="match status" value="1"/>
</dbReference>
<evidence type="ECO:0000259" key="1">
    <source>
        <dbReference type="Pfam" id="PF09848"/>
    </source>
</evidence>
<sequence length="400" mass="45843">MSLAASTFILPDQAELTIQQQQIKRQILKFAQEHRHDQQPAVFVLTGDAGSGKSAVLSTVFSSLQQQAQQPTSPLAGTKNYLLVNHNEMLKIYWEIAQQQPFLYKKNFQKPTPFINHCQKTQQSADIVFVDEAQLLLSQADHFNHFQADNQLDELLKCTHVLVLVLDFKQVVKLKSYWSEKMLQQHLAGYHVKIVRLQQQLRLKSPAVADWIDQLVAGKLLPPPRTADYELKIFTDGQPLFDWIKQKDQQVGLSRMLATTDFPFRVFSKEPWYVTAGTLKLPWDRFNYQDRPWASQSQTLYEVGSIYTIQGFDLNYAGVILGPSLTYDFQADSIVIHPEKFEDQTALQKRHQADLADLTAARSQLIKNVVNILLKRGRYGLGIYATDPALRQRLQELMIS</sequence>
<dbReference type="PATRIC" id="fig|1423750.3.peg.586"/>
<dbReference type="InterPro" id="IPR027417">
    <property type="entry name" value="P-loop_NTPase"/>
</dbReference>
<dbReference type="AlphaFoldDB" id="A0A0R1VLC2"/>
<name>A0A0R1VLC2_9LACO</name>
<dbReference type="Proteomes" id="UP000051451">
    <property type="component" value="Unassembled WGS sequence"/>
</dbReference>
<comment type="caution">
    <text evidence="2">The sequence shown here is derived from an EMBL/GenBank/DDBJ whole genome shotgun (WGS) entry which is preliminary data.</text>
</comment>
<keyword evidence="3" id="KW-1185">Reference proteome</keyword>
<protein>
    <recommendedName>
        <fullName evidence="1">Schlafen group 3-like DNA/RNA helicase domain-containing protein</fullName>
    </recommendedName>
</protein>
<dbReference type="EMBL" id="AZGB01000015">
    <property type="protein sequence ID" value="KRM06423.1"/>
    <property type="molecule type" value="Genomic_DNA"/>
</dbReference>
<gene>
    <name evidence="2" type="ORF">FC89_GL000568</name>
</gene>
<accession>A0A0R1VLC2</accession>
<dbReference type="Pfam" id="PF09848">
    <property type="entry name" value="SLFN-g3_helicase"/>
    <property type="match status" value="1"/>
</dbReference>
<dbReference type="InterPro" id="IPR018647">
    <property type="entry name" value="SLFN_3-like_DNA/RNA_helicase"/>
</dbReference>
<dbReference type="Gene3D" id="3.40.50.300">
    <property type="entry name" value="P-loop containing nucleotide triphosphate hydrolases"/>
    <property type="match status" value="1"/>
</dbReference>
<dbReference type="STRING" id="1423750.FC89_GL000568"/>
<feature type="domain" description="Schlafen group 3-like DNA/RNA helicase" evidence="1">
    <location>
        <begin position="41"/>
        <end position="387"/>
    </location>
</feature>